<sequence length="66" mass="7915">MTLVTPEKALKFIGKNRFDAKRQALRFWYTHRDTLNENMQEFAKNCTLSADQKVITYRPNHPVRQF</sequence>
<evidence type="ECO:0000313" key="2">
    <source>
        <dbReference type="Proteomes" id="UP000019140"/>
    </source>
</evidence>
<dbReference type="AlphaFoldDB" id="W4MBH7"/>
<evidence type="ECO:0000313" key="1">
    <source>
        <dbReference type="EMBL" id="ETX07558.1"/>
    </source>
</evidence>
<proteinExistence type="predicted"/>
<reference evidence="1 2" key="1">
    <citation type="journal article" date="2014" name="Nature">
        <title>An environmental bacterial taxon with a large and distinct metabolic repertoire.</title>
        <authorList>
            <person name="Wilson M.C."/>
            <person name="Mori T."/>
            <person name="Ruckert C."/>
            <person name="Uria A.R."/>
            <person name="Helf M.J."/>
            <person name="Takada K."/>
            <person name="Gernert C."/>
            <person name="Steffens U.A."/>
            <person name="Heycke N."/>
            <person name="Schmitt S."/>
            <person name="Rinke C."/>
            <person name="Helfrich E.J."/>
            <person name="Brachmann A.O."/>
            <person name="Gurgui C."/>
            <person name="Wakimoto T."/>
            <person name="Kracht M."/>
            <person name="Crusemann M."/>
            <person name="Hentschel U."/>
            <person name="Abe I."/>
            <person name="Matsunaga S."/>
            <person name="Kalinowski J."/>
            <person name="Takeyama H."/>
            <person name="Piel J."/>
        </authorList>
    </citation>
    <scope>NUCLEOTIDE SEQUENCE [LARGE SCALE GENOMIC DNA]</scope>
    <source>
        <strain evidence="2">TSY2</strain>
    </source>
</reference>
<comment type="caution">
    <text evidence="1">The sequence shown here is derived from an EMBL/GenBank/DDBJ whole genome shotgun (WGS) entry which is preliminary data.</text>
</comment>
<protein>
    <submittedName>
        <fullName evidence="1">Uncharacterized protein</fullName>
    </submittedName>
</protein>
<accession>W4MBH7</accession>
<organism evidence="1 2">
    <name type="scientific">Candidatus Entotheonella gemina</name>
    <dbReference type="NCBI Taxonomy" id="1429439"/>
    <lineage>
        <taxon>Bacteria</taxon>
        <taxon>Pseudomonadati</taxon>
        <taxon>Nitrospinota/Tectimicrobiota group</taxon>
        <taxon>Candidatus Tectimicrobiota</taxon>
        <taxon>Candidatus Entotheonellia</taxon>
        <taxon>Candidatus Entotheonellales</taxon>
        <taxon>Candidatus Entotheonellaceae</taxon>
        <taxon>Candidatus Entotheonella</taxon>
    </lineage>
</organism>
<gene>
    <name evidence="1" type="ORF">ETSY2_10570</name>
</gene>
<keyword evidence="2" id="KW-1185">Reference proteome</keyword>
<dbReference type="EMBL" id="AZHX01000427">
    <property type="protein sequence ID" value="ETX07558.1"/>
    <property type="molecule type" value="Genomic_DNA"/>
</dbReference>
<dbReference type="HOGENOM" id="CLU_2823064_0_0_7"/>
<dbReference type="Proteomes" id="UP000019140">
    <property type="component" value="Unassembled WGS sequence"/>
</dbReference>
<name>W4MBH7_9BACT</name>